<dbReference type="Pfam" id="PF10118">
    <property type="entry name" value="Metal_hydrol"/>
    <property type="match status" value="1"/>
</dbReference>
<protein>
    <recommendedName>
        <fullName evidence="2">Metal-dependent hydrolase</fullName>
    </recommendedName>
</protein>
<evidence type="ECO:0008006" key="2">
    <source>
        <dbReference type="Google" id="ProtNLM"/>
    </source>
</evidence>
<gene>
    <name evidence="1" type="ORF">MBMO_EBAC000-69B03.75</name>
</gene>
<reference evidence="1" key="2">
    <citation type="submission" date="2003-12" db="EMBL/GenBank/DDBJ databases">
        <title>Monterey Bay Coastal Ocean Microbial Observatory environmental clone sequencing.</title>
        <authorList>
            <person name="DeLong E.F."/>
        </authorList>
    </citation>
    <scope>NUCLEOTIDE SEQUENCE</scope>
</reference>
<dbReference type="EMBL" id="AY458648">
    <property type="protein sequence ID" value="AAR38326.1"/>
    <property type="molecule type" value="Genomic_DNA"/>
</dbReference>
<organism evidence="1">
    <name type="scientific">uncultured marine bacterium 581</name>
    <dbReference type="NCBI Taxonomy" id="257401"/>
    <lineage>
        <taxon>Bacteria</taxon>
        <taxon>environmental samples</taxon>
    </lineage>
</organism>
<name>Q6SF97_9BACT</name>
<reference evidence="1" key="1">
    <citation type="submission" date="2003-11" db="EMBL/GenBank/DDBJ databases">
        <authorList>
            <person name="Heidelberg J.F."/>
            <person name="Eisen J.A."/>
            <person name="Nelson W.C."/>
            <person name="DeLong E.F."/>
        </authorList>
    </citation>
    <scope>NUCLEOTIDE SEQUENCE</scope>
</reference>
<sequence>MSDLVVRQINFDVDQAKFIWNPANPSFSVLMNQITFFVVGFEKYMCRAMRDAEAHITDPAVMEEAVAFRKQEAIHAQKHMRHARALIAQYPALQGVLDKVLASYDDVYNAHPLEYHLAYAGGLEAIFTPFFKMILDHRAALFEEGDAQVASLFVWHFCEEIEHRSSAYDVYNHVVGSHWYRIRKTGAFQKHTRDLFDMIKGEFESLVKDVPDNAYSDNPFARIPLWAQLRSAVGVLASQFPWHDSVNQPLPDYYAEWLGHWQSGADVSQIVGKPQHLVLSD</sequence>
<evidence type="ECO:0000313" key="1">
    <source>
        <dbReference type="EMBL" id="AAR38326.1"/>
    </source>
</evidence>
<dbReference type="AlphaFoldDB" id="Q6SF97"/>
<dbReference type="PANTHER" id="PTHR39456">
    <property type="entry name" value="METAL-DEPENDENT HYDROLASE"/>
    <property type="match status" value="1"/>
</dbReference>
<accession>Q6SF97</accession>
<dbReference type="InterPro" id="IPR016516">
    <property type="entry name" value="UCP07580"/>
</dbReference>
<dbReference type="PANTHER" id="PTHR39456:SF1">
    <property type="entry name" value="METAL-DEPENDENT HYDROLASE"/>
    <property type="match status" value="1"/>
</dbReference>
<proteinExistence type="predicted"/>